<accession>A0AAV2MEF3</accession>
<protein>
    <submittedName>
        <fullName evidence="1">Uncharacterized protein</fullName>
    </submittedName>
</protein>
<reference evidence="1 2" key="1">
    <citation type="submission" date="2024-04" db="EMBL/GenBank/DDBJ databases">
        <authorList>
            <person name="Waldvogel A.-M."/>
            <person name="Schoenle A."/>
        </authorList>
    </citation>
    <scope>NUCLEOTIDE SEQUENCE [LARGE SCALE GENOMIC DNA]</scope>
</reference>
<name>A0AAV2MEF3_KNICA</name>
<proteinExistence type="predicted"/>
<gene>
    <name evidence="1" type="ORF">KC01_LOCUS38162</name>
</gene>
<sequence length="125" mass="13872">MTQQAAVTTETSRTREKWEKSGRKVRCENERRCRRFEAGEGGGVNRPASVCFSTSFTFSHLVLIILPPTPSPRHLPLTPPPGLRALMDTSKSQGCFLTSRLSQRRMVGLTQPLRSHGLITLAHAS</sequence>
<organism evidence="1 2">
    <name type="scientific">Knipowitschia caucasica</name>
    <name type="common">Caucasian dwarf goby</name>
    <name type="synonym">Pomatoschistus caucasicus</name>
    <dbReference type="NCBI Taxonomy" id="637954"/>
    <lineage>
        <taxon>Eukaryota</taxon>
        <taxon>Metazoa</taxon>
        <taxon>Chordata</taxon>
        <taxon>Craniata</taxon>
        <taxon>Vertebrata</taxon>
        <taxon>Euteleostomi</taxon>
        <taxon>Actinopterygii</taxon>
        <taxon>Neopterygii</taxon>
        <taxon>Teleostei</taxon>
        <taxon>Neoteleostei</taxon>
        <taxon>Acanthomorphata</taxon>
        <taxon>Gobiaria</taxon>
        <taxon>Gobiiformes</taxon>
        <taxon>Gobioidei</taxon>
        <taxon>Gobiidae</taxon>
        <taxon>Gobiinae</taxon>
        <taxon>Knipowitschia</taxon>
    </lineage>
</organism>
<dbReference type="AlphaFoldDB" id="A0AAV2MEF3"/>
<evidence type="ECO:0000313" key="1">
    <source>
        <dbReference type="EMBL" id="CAL1611771.1"/>
    </source>
</evidence>
<evidence type="ECO:0000313" key="2">
    <source>
        <dbReference type="Proteomes" id="UP001497482"/>
    </source>
</evidence>
<dbReference type="EMBL" id="OZ035829">
    <property type="protein sequence ID" value="CAL1611771.1"/>
    <property type="molecule type" value="Genomic_DNA"/>
</dbReference>
<keyword evidence="2" id="KW-1185">Reference proteome</keyword>
<dbReference type="Proteomes" id="UP001497482">
    <property type="component" value="Chromosome 7"/>
</dbReference>